<dbReference type="Gene3D" id="2.60.40.10">
    <property type="entry name" value="Immunoglobulins"/>
    <property type="match status" value="3"/>
</dbReference>
<keyword evidence="2" id="KW-0378">Hydrolase</keyword>
<dbReference type="InterPro" id="IPR006101">
    <property type="entry name" value="Glyco_hydro_2"/>
</dbReference>
<dbReference type="PROSITE" id="PS00608">
    <property type="entry name" value="GLYCOSYL_HYDROL_F2_2"/>
    <property type="match status" value="1"/>
</dbReference>
<evidence type="ECO:0000259" key="7">
    <source>
        <dbReference type="Pfam" id="PF16355"/>
    </source>
</evidence>
<dbReference type="PANTHER" id="PTHR42732:SF1">
    <property type="entry name" value="BETA-MANNOSIDASE"/>
    <property type="match status" value="1"/>
</dbReference>
<evidence type="ECO:0000259" key="6">
    <source>
        <dbReference type="Pfam" id="PF02837"/>
    </source>
</evidence>
<dbReference type="PRINTS" id="PR00132">
    <property type="entry name" value="GLHYDRLASE2"/>
</dbReference>
<dbReference type="Pfam" id="PF16355">
    <property type="entry name" value="DUF4982"/>
    <property type="match status" value="1"/>
</dbReference>
<dbReference type="Pfam" id="PF00703">
    <property type="entry name" value="Glyco_hydro_2"/>
    <property type="match status" value="1"/>
</dbReference>
<dbReference type="InterPro" id="IPR023232">
    <property type="entry name" value="Glyco_hydro_2_AS"/>
</dbReference>
<evidence type="ECO:0000256" key="2">
    <source>
        <dbReference type="ARBA" id="ARBA00022801"/>
    </source>
</evidence>
<dbReference type="PANTHER" id="PTHR42732">
    <property type="entry name" value="BETA-GALACTOSIDASE"/>
    <property type="match status" value="1"/>
</dbReference>
<evidence type="ECO:0000313" key="9">
    <source>
        <dbReference type="EMBL" id="SEN43395.1"/>
    </source>
</evidence>
<dbReference type="Pfam" id="PF18565">
    <property type="entry name" value="Glyco_hydro2_C5"/>
    <property type="match status" value="1"/>
</dbReference>
<dbReference type="InterPro" id="IPR032311">
    <property type="entry name" value="DUF4982"/>
</dbReference>
<name>A0A1H8GI03_9BACT</name>
<evidence type="ECO:0000313" key="10">
    <source>
        <dbReference type="Proteomes" id="UP000198984"/>
    </source>
</evidence>
<protein>
    <submittedName>
        <fullName evidence="9">Beta-galactosidase</fullName>
    </submittedName>
</protein>
<dbReference type="Proteomes" id="UP000198984">
    <property type="component" value="Unassembled WGS sequence"/>
</dbReference>
<evidence type="ECO:0000256" key="1">
    <source>
        <dbReference type="ARBA" id="ARBA00007401"/>
    </source>
</evidence>
<gene>
    <name evidence="9" type="ORF">SAMN04488505_110143</name>
</gene>
<dbReference type="InterPro" id="IPR008979">
    <property type="entry name" value="Galactose-bd-like_sf"/>
</dbReference>
<dbReference type="Gene3D" id="2.60.120.260">
    <property type="entry name" value="Galactose-binding domain-like"/>
    <property type="match status" value="1"/>
</dbReference>
<dbReference type="GO" id="GO:0005975">
    <property type="term" value="P:carbohydrate metabolic process"/>
    <property type="evidence" value="ECO:0007669"/>
    <property type="project" value="InterPro"/>
</dbReference>
<feature type="domain" description="Glycoside hydrolase family 2" evidence="8">
    <location>
        <begin position="707"/>
        <end position="808"/>
    </location>
</feature>
<dbReference type="Pfam" id="PF02836">
    <property type="entry name" value="Glyco_hydro_2_C"/>
    <property type="match status" value="1"/>
</dbReference>
<dbReference type="GO" id="GO:0004553">
    <property type="term" value="F:hydrolase activity, hydrolyzing O-glycosyl compounds"/>
    <property type="evidence" value="ECO:0007669"/>
    <property type="project" value="InterPro"/>
</dbReference>
<dbReference type="RefSeq" id="WP_089919784.1">
    <property type="nucleotide sequence ID" value="NZ_FOBB01000010.1"/>
</dbReference>
<dbReference type="EMBL" id="FOBB01000010">
    <property type="protein sequence ID" value="SEN43395.1"/>
    <property type="molecule type" value="Genomic_DNA"/>
</dbReference>
<dbReference type="InterPro" id="IPR036156">
    <property type="entry name" value="Beta-gal/glucu_dom_sf"/>
</dbReference>
<evidence type="ECO:0000259" key="5">
    <source>
        <dbReference type="Pfam" id="PF02836"/>
    </source>
</evidence>
<dbReference type="SUPFAM" id="SSF51445">
    <property type="entry name" value="(Trans)glycosidases"/>
    <property type="match status" value="1"/>
</dbReference>
<feature type="domain" description="Glycoside hydrolase family 2 immunoglobulin-like beta-sandwich" evidence="4">
    <location>
        <begin position="207"/>
        <end position="307"/>
    </location>
</feature>
<sequence>MKKYRGLVAALIAAFFYQPLCYARIDLPEAGNETPAGIARKQLFDDSWKFFLGDVPEARSKDFRDEGWRDLNLPHDWSIEGNISPKNPTGGGGGYFPAGVGWYRKTFQVPGEWKGKHISIYFEGVYMNSEVFINGRSLGIYPYGYSSFSYDLSPFLEFGQENVIAVRVDNSQQMNSRWYSGSGIYRHVWMMVTGPVHVAQWGVAISIPNVTSQKAAVQVTTRMKNETPVSQSIVLKALLWNKNSKNAGADQVKVELPANSEKEITQTIQVSNPLLWSLESPNLYQAQIQVLQDKKVVDDTQTAFGIRSIKFTAVNGFQLNGKTVKINGGCAHHDNGCLGAAAFDRAEERKVEQLKAAGFNAVRTSHNPPSEAFLNACDKLGMLVMDEAFDCWRKGKTKYDYAMYFDKWWSRDLGSMVLRDRNHPAVIMWSIGNEIPERSEPEAVNTAKMLADAIKKIDSTRPVTSAIVENGKDWTVFDPLMAVHDVAGYNYHLFAAPSDHQRAPSRMIVQTESYPKDAFTNWKLVQDNSYVIGDFVWTAIDYLGESGIGRWYYSGDVPGEHWEHDLFPWHAAYCGDIDLVGWRKPISHYRSMLYNNDEKLYMAVREPAPEPIDIKETWWSVWPTWESWTWPGAEGRKVQVEVYSKYPKVRLYLNNKLIDEQATTAEQQFKATFSVPYSPGILKAVGVESNKEVGSAMLQTAGIAATIKLTADRKEMLANGEDLVYVTIEITDRDGVFQPNAANRLHFKIDGPAVVAGIANADIKDTDPYVGDTRKAWHGRALAVIRSTLHAGDIKLMVSSPGLPESTISIKANTITAGTE</sequence>
<dbReference type="InterPro" id="IPR040605">
    <property type="entry name" value="Glyco_hydro2_dom5"/>
</dbReference>
<dbReference type="InterPro" id="IPR013783">
    <property type="entry name" value="Ig-like_fold"/>
</dbReference>
<feature type="domain" description="Glycoside hydrolase family 2 catalytic" evidence="5">
    <location>
        <begin position="317"/>
        <end position="468"/>
    </location>
</feature>
<accession>A0A1H8GI03</accession>
<evidence type="ECO:0000256" key="3">
    <source>
        <dbReference type="ARBA" id="ARBA00023295"/>
    </source>
</evidence>
<evidence type="ECO:0000259" key="4">
    <source>
        <dbReference type="Pfam" id="PF00703"/>
    </source>
</evidence>
<dbReference type="InterPro" id="IPR006102">
    <property type="entry name" value="Ig-like_GH2"/>
</dbReference>
<evidence type="ECO:0000259" key="8">
    <source>
        <dbReference type="Pfam" id="PF18565"/>
    </source>
</evidence>
<dbReference type="InterPro" id="IPR017853">
    <property type="entry name" value="GH"/>
</dbReference>
<dbReference type="InterPro" id="IPR006104">
    <property type="entry name" value="Glyco_hydro_2_N"/>
</dbReference>
<dbReference type="OrthoDB" id="9801077at2"/>
<dbReference type="InterPro" id="IPR006103">
    <property type="entry name" value="Glyco_hydro_2_cat"/>
</dbReference>
<feature type="domain" description="DUF4982" evidence="7">
    <location>
        <begin position="635"/>
        <end position="693"/>
    </location>
</feature>
<dbReference type="Pfam" id="PF02837">
    <property type="entry name" value="Glyco_hydro_2_N"/>
    <property type="match status" value="1"/>
</dbReference>
<proteinExistence type="inferred from homology"/>
<keyword evidence="3" id="KW-0326">Glycosidase</keyword>
<organism evidence="9 10">
    <name type="scientific">Chitinophaga rupis</name>
    <dbReference type="NCBI Taxonomy" id="573321"/>
    <lineage>
        <taxon>Bacteria</taxon>
        <taxon>Pseudomonadati</taxon>
        <taxon>Bacteroidota</taxon>
        <taxon>Chitinophagia</taxon>
        <taxon>Chitinophagales</taxon>
        <taxon>Chitinophagaceae</taxon>
        <taxon>Chitinophaga</taxon>
    </lineage>
</organism>
<dbReference type="InterPro" id="IPR051913">
    <property type="entry name" value="GH2_Domain-Containing"/>
</dbReference>
<dbReference type="STRING" id="573321.SAMN04488505_110143"/>
<reference evidence="9 10" key="1">
    <citation type="submission" date="2016-10" db="EMBL/GenBank/DDBJ databases">
        <authorList>
            <person name="de Groot N.N."/>
        </authorList>
    </citation>
    <scope>NUCLEOTIDE SEQUENCE [LARGE SCALE GENOMIC DNA]</scope>
    <source>
        <strain evidence="9 10">DSM 21039</strain>
    </source>
</reference>
<dbReference type="SUPFAM" id="SSF49303">
    <property type="entry name" value="beta-Galactosidase/glucuronidase domain"/>
    <property type="match status" value="1"/>
</dbReference>
<dbReference type="Gene3D" id="3.20.20.80">
    <property type="entry name" value="Glycosidases"/>
    <property type="match status" value="1"/>
</dbReference>
<keyword evidence="10" id="KW-1185">Reference proteome</keyword>
<dbReference type="SUPFAM" id="SSF49785">
    <property type="entry name" value="Galactose-binding domain-like"/>
    <property type="match status" value="1"/>
</dbReference>
<comment type="similarity">
    <text evidence="1">Belongs to the glycosyl hydrolase 2 family.</text>
</comment>
<feature type="domain" description="Glycosyl hydrolases family 2 sugar binding" evidence="6">
    <location>
        <begin position="98"/>
        <end position="191"/>
    </location>
</feature>
<dbReference type="AlphaFoldDB" id="A0A1H8GI03"/>